<feature type="domain" description="pEK499-p136 HEPN" evidence="1">
    <location>
        <begin position="46"/>
        <end position="138"/>
    </location>
</feature>
<evidence type="ECO:0000313" key="3">
    <source>
        <dbReference type="Proteomes" id="UP001487296"/>
    </source>
</evidence>
<name>A0ABV1FTH6_9BACT</name>
<organism evidence="2 3">
    <name type="scientific">Hallella faecis</name>
    <dbReference type="NCBI Taxonomy" id="2841596"/>
    <lineage>
        <taxon>Bacteria</taxon>
        <taxon>Pseudomonadati</taxon>
        <taxon>Bacteroidota</taxon>
        <taxon>Bacteroidia</taxon>
        <taxon>Bacteroidales</taxon>
        <taxon>Prevotellaceae</taxon>
        <taxon>Hallella</taxon>
    </lineage>
</organism>
<dbReference type="RefSeq" id="WP_215760778.1">
    <property type="nucleotide sequence ID" value="NZ_JAHKBE010000072.1"/>
</dbReference>
<evidence type="ECO:0000259" key="1">
    <source>
        <dbReference type="Pfam" id="PF18736"/>
    </source>
</evidence>
<dbReference type="EMBL" id="JBBNFP010000069">
    <property type="protein sequence ID" value="MEQ2487702.1"/>
    <property type="molecule type" value="Genomic_DNA"/>
</dbReference>
<comment type="caution">
    <text evidence="2">The sequence shown here is derived from an EMBL/GenBank/DDBJ whole genome shotgun (WGS) entry which is preliminary data.</text>
</comment>
<reference evidence="2 3" key="1">
    <citation type="submission" date="2024-04" db="EMBL/GenBank/DDBJ databases">
        <title>Human intestinal bacterial collection.</title>
        <authorList>
            <person name="Pauvert C."/>
            <person name="Hitch T.C.A."/>
            <person name="Clavel T."/>
        </authorList>
    </citation>
    <scope>NUCLEOTIDE SEQUENCE [LARGE SCALE GENOMIC DNA]</scope>
    <source>
        <strain evidence="2 3">CLA-AA-H145</strain>
    </source>
</reference>
<dbReference type="Proteomes" id="UP001487296">
    <property type="component" value="Unassembled WGS sequence"/>
</dbReference>
<protein>
    <recommendedName>
        <fullName evidence="1">pEK499-p136 HEPN domain-containing protein</fullName>
    </recommendedName>
</protein>
<sequence length="146" mass="16954">MNKLSESNKAKLYDFLCLFEREISSQFGVFDINSPKLQKFLDEKSILIGRLNKKDTKKKSQFKYFVLYDDDKPKGSKEKGNDSVHNLLRHIRNAIAHGLVVAENRQKLSIKDKTKNGRLTLEGKIPNRLFYELLEALLSTRNNKTH</sequence>
<gene>
    <name evidence="2" type="ORF">AAAT34_11705</name>
</gene>
<accession>A0ABV1FTH6</accession>
<evidence type="ECO:0000313" key="2">
    <source>
        <dbReference type="EMBL" id="MEQ2487702.1"/>
    </source>
</evidence>
<dbReference type="Pfam" id="PF18736">
    <property type="entry name" value="pEK499_p136"/>
    <property type="match status" value="1"/>
</dbReference>
<dbReference type="InterPro" id="IPR041318">
    <property type="entry name" value="pEK499_p136"/>
</dbReference>
<proteinExistence type="predicted"/>
<keyword evidence="3" id="KW-1185">Reference proteome</keyword>